<keyword evidence="3" id="KW-1185">Reference proteome</keyword>
<proteinExistence type="predicted"/>
<feature type="transmembrane region" description="Helical" evidence="1">
    <location>
        <begin position="12"/>
        <end position="35"/>
    </location>
</feature>
<keyword evidence="1" id="KW-0812">Transmembrane</keyword>
<reference evidence="2 3" key="1">
    <citation type="submission" date="2019-01" db="EMBL/GenBank/DDBJ databases">
        <title>A draft genome assembly of the solar-powered sea slug Elysia chlorotica.</title>
        <authorList>
            <person name="Cai H."/>
            <person name="Li Q."/>
            <person name="Fang X."/>
            <person name="Li J."/>
            <person name="Curtis N.E."/>
            <person name="Altenburger A."/>
            <person name="Shibata T."/>
            <person name="Feng M."/>
            <person name="Maeda T."/>
            <person name="Schwartz J.A."/>
            <person name="Shigenobu S."/>
            <person name="Lundholm N."/>
            <person name="Nishiyama T."/>
            <person name="Yang H."/>
            <person name="Hasebe M."/>
            <person name="Li S."/>
            <person name="Pierce S.K."/>
            <person name="Wang J."/>
        </authorList>
    </citation>
    <scope>NUCLEOTIDE SEQUENCE [LARGE SCALE GENOMIC DNA]</scope>
    <source>
        <strain evidence="2">EC2010</strain>
        <tissue evidence="2">Whole organism of an adult</tissue>
    </source>
</reference>
<dbReference type="OrthoDB" id="512473at2759"/>
<organism evidence="2 3">
    <name type="scientific">Elysia chlorotica</name>
    <name type="common">Eastern emerald elysia</name>
    <name type="synonym">Sea slug</name>
    <dbReference type="NCBI Taxonomy" id="188477"/>
    <lineage>
        <taxon>Eukaryota</taxon>
        <taxon>Metazoa</taxon>
        <taxon>Spiralia</taxon>
        <taxon>Lophotrochozoa</taxon>
        <taxon>Mollusca</taxon>
        <taxon>Gastropoda</taxon>
        <taxon>Heterobranchia</taxon>
        <taxon>Euthyneura</taxon>
        <taxon>Panpulmonata</taxon>
        <taxon>Sacoglossa</taxon>
        <taxon>Placobranchoidea</taxon>
        <taxon>Plakobranchidae</taxon>
        <taxon>Elysia</taxon>
    </lineage>
</organism>
<evidence type="ECO:0000313" key="3">
    <source>
        <dbReference type="Proteomes" id="UP000271974"/>
    </source>
</evidence>
<keyword evidence="1" id="KW-0472">Membrane</keyword>
<dbReference type="Proteomes" id="UP000271974">
    <property type="component" value="Unassembled WGS sequence"/>
</dbReference>
<evidence type="ECO:0000313" key="2">
    <source>
        <dbReference type="EMBL" id="RUS85695.1"/>
    </source>
</evidence>
<keyword evidence="1" id="KW-1133">Transmembrane helix</keyword>
<accession>A0A3S1BDC6</accession>
<dbReference type="AlphaFoldDB" id="A0A3S1BDC6"/>
<protein>
    <submittedName>
        <fullName evidence="2">Uncharacterized protein</fullName>
    </submittedName>
</protein>
<evidence type="ECO:0000256" key="1">
    <source>
        <dbReference type="SAM" id="Phobius"/>
    </source>
</evidence>
<name>A0A3S1BDC6_ELYCH</name>
<comment type="caution">
    <text evidence="2">The sequence shown here is derived from an EMBL/GenBank/DDBJ whole genome shotgun (WGS) entry which is preliminary data.</text>
</comment>
<sequence>MKGSNVYSQDGLFSFRTFVVSGMIVIGSGVAIVMYQQYTLAQSQRQLLHDVRKLNRNLSKLESHLKKVPVPLSSSEEEIEDIFLDASELEPPTLKSAVERISPKAGTNSRNPLEIAFAKVDAQMDEAGPENLRAANETLKELSNTHPGNAEIYWRLARSFFLLASEDLLVNPGNNDGSDDQKDMMKKAFEAAEVAVETDKQCGEAFKWQCSFLNFIFKKKQ</sequence>
<gene>
    <name evidence="2" type="ORF">EGW08_006571</name>
</gene>
<dbReference type="EMBL" id="RQTK01000162">
    <property type="protein sequence ID" value="RUS85695.1"/>
    <property type="molecule type" value="Genomic_DNA"/>
</dbReference>